<accession>A0A7C3E1B2</accession>
<comment type="caution">
    <text evidence="3">The sequence shown here is derived from an EMBL/GenBank/DDBJ whole genome shotgun (WGS) entry which is preliminary data.</text>
</comment>
<organism evidence="3">
    <name type="scientific">Gracilinema caldarium</name>
    <dbReference type="NCBI Taxonomy" id="215591"/>
    <lineage>
        <taxon>Bacteria</taxon>
        <taxon>Pseudomonadati</taxon>
        <taxon>Spirochaetota</taxon>
        <taxon>Spirochaetia</taxon>
        <taxon>Spirochaetales</taxon>
        <taxon>Breznakiellaceae</taxon>
        <taxon>Gracilinema</taxon>
    </lineage>
</organism>
<dbReference type="AlphaFoldDB" id="A0A7C3E1B2"/>
<name>A0A7C3E1B2_9SPIR</name>
<keyword evidence="2" id="KW-0732">Signal</keyword>
<dbReference type="EMBL" id="DSVL01000148">
    <property type="protein sequence ID" value="HFH28832.1"/>
    <property type="molecule type" value="Genomic_DNA"/>
</dbReference>
<feature type="chain" id="PRO_5027728928" description="Lipoprotein" evidence="2">
    <location>
        <begin position="27"/>
        <end position="190"/>
    </location>
</feature>
<evidence type="ECO:0000313" key="3">
    <source>
        <dbReference type="EMBL" id="HFH28832.1"/>
    </source>
</evidence>
<protein>
    <recommendedName>
        <fullName evidence="4">Lipoprotein</fullName>
    </recommendedName>
</protein>
<proteinExistence type="predicted"/>
<feature type="region of interest" description="Disordered" evidence="1">
    <location>
        <begin position="27"/>
        <end position="49"/>
    </location>
</feature>
<dbReference type="PROSITE" id="PS51257">
    <property type="entry name" value="PROKAR_LIPOPROTEIN"/>
    <property type="match status" value="1"/>
</dbReference>
<feature type="signal peptide" evidence="2">
    <location>
        <begin position="1"/>
        <end position="26"/>
    </location>
</feature>
<evidence type="ECO:0008006" key="4">
    <source>
        <dbReference type="Google" id="ProtNLM"/>
    </source>
</evidence>
<evidence type="ECO:0000256" key="1">
    <source>
        <dbReference type="SAM" id="MobiDB-lite"/>
    </source>
</evidence>
<sequence>MKHDFGAVIIYIVVLLSALSCQTQQTASPAPFPAQTETTPPSESSQEIKAVQPEPTLEATFDPSSITQEVFDATKGEVQALIEKLNQIIRNKDYEAWVQYLSPSYKSALSDADFLKNVSESSRLKNQKIVLKSLEDYFLYVVVPSRANDRVDDIEFIGQNRVKAYTITSKGQRLRLYELEKTAGNWNIVN</sequence>
<evidence type="ECO:0000256" key="2">
    <source>
        <dbReference type="SAM" id="SignalP"/>
    </source>
</evidence>
<feature type="compositionally biased region" description="Polar residues" evidence="1">
    <location>
        <begin position="35"/>
        <end position="47"/>
    </location>
</feature>
<gene>
    <name evidence="3" type="ORF">ENS59_04885</name>
</gene>
<reference evidence="3" key="1">
    <citation type="journal article" date="2020" name="mSystems">
        <title>Genome- and Community-Level Interaction Insights into Carbon Utilization and Element Cycling Functions of Hydrothermarchaeota in Hydrothermal Sediment.</title>
        <authorList>
            <person name="Zhou Z."/>
            <person name="Liu Y."/>
            <person name="Xu W."/>
            <person name="Pan J."/>
            <person name="Luo Z.H."/>
            <person name="Li M."/>
        </authorList>
    </citation>
    <scope>NUCLEOTIDE SEQUENCE [LARGE SCALE GENOMIC DNA]</scope>
    <source>
        <strain evidence="3">SpSt-503</strain>
    </source>
</reference>